<accession>A0A1M4T2X4</accession>
<evidence type="ECO:0000313" key="1">
    <source>
        <dbReference type="EMBL" id="SHE38781.1"/>
    </source>
</evidence>
<sequence length="414" mass="47813">MYPPKRIRRKLDNAALAFPAAAGKKDSRVFRVYCSLNEPVQPRVLQKALEQVILKYPLFQCRLKRGYFWYYFEPSSIRPVIKKEKGVPCSAMYSPGRDNLLYQVTYNLDSIHLEVFHALTDGTGAFCFLADLVKAYLRLLHGIEGEETAGAGTQEEQEEDSFSRYYSPVRTAVQIRKSSRAYQMKGRKVAQADMKIMEYTVSVKQLLQQSRACQVSITVYLTAVLLQALSRKMTEVQKKKPVVVMIPVNLRNYYPSKSMTNFFGWMEIEYRFHKKDSFEDILLHVKKRFSEELLLEQVAFRMNHYVRIEKNLLLQYIPLGIKNFFIRLGTGLGSGNVSAVFSNMSAVRMPKPYEPYIRRFGVISSTDKLQMCACSYRDTFYFSITSKLEDVSVQEDILSFLRAEGFDISALHET</sequence>
<keyword evidence="1" id="KW-0808">Transferase</keyword>
<name>A0A1M4T2X4_9CLOT</name>
<dbReference type="Gene3D" id="3.30.559.10">
    <property type="entry name" value="Chloramphenicol acetyltransferase-like domain"/>
    <property type="match status" value="1"/>
</dbReference>
<evidence type="ECO:0000313" key="2">
    <source>
        <dbReference type="Proteomes" id="UP000184245"/>
    </source>
</evidence>
<reference evidence="1 2" key="1">
    <citation type="submission" date="2016-11" db="EMBL/GenBank/DDBJ databases">
        <authorList>
            <person name="Jaros S."/>
            <person name="Januszkiewicz K."/>
            <person name="Wedrychowicz H."/>
        </authorList>
    </citation>
    <scope>NUCLEOTIDE SEQUENCE [LARGE SCALE GENOMIC DNA]</scope>
    <source>
        <strain evidence="1 2">DSM 17459</strain>
    </source>
</reference>
<dbReference type="GO" id="GO:0016740">
    <property type="term" value="F:transferase activity"/>
    <property type="evidence" value="ECO:0007669"/>
    <property type="project" value="UniProtKB-KW"/>
</dbReference>
<dbReference type="InterPro" id="IPR052058">
    <property type="entry name" value="Alcohol_O-acetyltransferase"/>
</dbReference>
<dbReference type="PANTHER" id="PTHR28037:SF1">
    <property type="entry name" value="ALCOHOL O-ACETYLTRANSFERASE 1-RELATED"/>
    <property type="match status" value="1"/>
</dbReference>
<gene>
    <name evidence="1" type="ORF">SAMN02745158_00400</name>
</gene>
<keyword evidence="2" id="KW-1185">Reference proteome</keyword>
<dbReference type="SUPFAM" id="SSF52777">
    <property type="entry name" value="CoA-dependent acyltransferases"/>
    <property type="match status" value="1"/>
</dbReference>
<dbReference type="Proteomes" id="UP000184245">
    <property type="component" value="Unassembled WGS sequence"/>
</dbReference>
<organism evidence="1 2">
    <name type="scientific">Lactonifactor longoviformis DSM 17459</name>
    <dbReference type="NCBI Taxonomy" id="1122155"/>
    <lineage>
        <taxon>Bacteria</taxon>
        <taxon>Bacillati</taxon>
        <taxon>Bacillota</taxon>
        <taxon>Clostridia</taxon>
        <taxon>Eubacteriales</taxon>
        <taxon>Clostridiaceae</taxon>
        <taxon>Lactonifactor</taxon>
    </lineage>
</organism>
<dbReference type="RefSeq" id="WP_072848567.1">
    <property type="nucleotide sequence ID" value="NZ_FQVI01000001.1"/>
</dbReference>
<dbReference type="EMBL" id="FQVI01000001">
    <property type="protein sequence ID" value="SHE38781.1"/>
    <property type="molecule type" value="Genomic_DNA"/>
</dbReference>
<dbReference type="Gene3D" id="3.30.559.30">
    <property type="entry name" value="Nonribosomal peptide synthetase, condensation domain"/>
    <property type="match status" value="1"/>
</dbReference>
<dbReference type="InterPro" id="IPR023213">
    <property type="entry name" value="CAT-like_dom_sf"/>
</dbReference>
<dbReference type="PANTHER" id="PTHR28037">
    <property type="entry name" value="ALCOHOL O-ACETYLTRANSFERASE 1-RELATED"/>
    <property type="match status" value="1"/>
</dbReference>
<protein>
    <submittedName>
        <fullName evidence="1">Alcohol acetyltransferase</fullName>
    </submittedName>
</protein>
<dbReference type="OrthoDB" id="4876345at2"/>
<dbReference type="AlphaFoldDB" id="A0A1M4T2X4"/>
<dbReference type="STRING" id="1122155.SAMN02745158_00400"/>
<proteinExistence type="predicted"/>